<evidence type="ECO:0000256" key="2">
    <source>
        <dbReference type="ARBA" id="ARBA00006931"/>
    </source>
</evidence>
<dbReference type="Pfam" id="PF07819">
    <property type="entry name" value="PGAP1"/>
    <property type="match status" value="1"/>
</dbReference>
<dbReference type="InterPro" id="IPR029058">
    <property type="entry name" value="AB_hydrolase_fold"/>
</dbReference>
<evidence type="ECO:0000256" key="6">
    <source>
        <dbReference type="ARBA" id="ARBA00022824"/>
    </source>
</evidence>
<dbReference type="OrthoDB" id="348976at2759"/>
<dbReference type="GO" id="GO:0050185">
    <property type="term" value="F:phosphatidylinositol deacylase activity"/>
    <property type="evidence" value="ECO:0007669"/>
    <property type="project" value="TreeGrafter"/>
</dbReference>
<keyword evidence="13" id="KW-1185">Reference proteome</keyword>
<dbReference type="EMBL" id="JABAYA010000207">
    <property type="protein sequence ID" value="KAF7722214.1"/>
    <property type="molecule type" value="Genomic_DNA"/>
</dbReference>
<keyword evidence="4 10" id="KW-0812">Transmembrane</keyword>
<keyword evidence="6 10" id="KW-0256">Endoplasmic reticulum</keyword>
<dbReference type="GO" id="GO:0005789">
    <property type="term" value="C:endoplasmic reticulum membrane"/>
    <property type="evidence" value="ECO:0007669"/>
    <property type="project" value="UniProtKB-SubCell"/>
</dbReference>
<sequence>MSSPSIYTDGDVPKCEVNSTPTLKIEQSPLFADPSNSPSPPSSPANRLLFNVRKLTPAAFQFTRTSKLLIVCLIAFSLTALAVILDSFAGLREASCCKQTHMRPRYIKQTGFDSEMTRFAGKYTLYLYREKDVDLVDQPTGVPVLFIPGHAGSCKQIRSIAAEAAFQYSHRYTRHNDNWDHGGRSLDFFTVDFNEEFSALHGQSLLEQAEYLNDAVDYILKLYPQSRKLDPRFSSDLPDPTSVIIIGHSMGGVVARTMFTIPNYQPGTINTILTFSTPHILPPAPFDWKITKIYSDITQYWKNGFKETDLTRASLALKDVMLISVTGGVLDTIICPDNANIGSFMPQSNGFTVFTTAIPNVWTPTDHDSILSCNQLVKIVAKSLLDIVDARRGSQTRPLVERMDVMRRALLSGLEDRRADITLTDSDANFLKPRERLILRANTATGMTFLPAFDNSQENIFSILTDMRFGPAERFEILLCNKLPTHVEGVTRAGCRSAKAVAAPLPASFDGEEQQQYRGNFMFANIAFSEMAGYEYLGIAHREGNKGFLIVEPRNTQATEQTVDKSMLTLALEGAQLEIPPSLFSTVHVPVIENPMLAYHIKISQPACDNEKLFATFLRQSISSMHESKFYLNLNNGQRRTSISLHGRTLFTSTSGPNEPDNRGLLLQLWMDPICSSPAKIELSIDWYGSAGRIGFRNGIILAAFSFAVVMLASSRILVKG</sequence>
<dbReference type="GO" id="GO:0006505">
    <property type="term" value="P:GPI anchor metabolic process"/>
    <property type="evidence" value="ECO:0007669"/>
    <property type="project" value="TreeGrafter"/>
</dbReference>
<evidence type="ECO:0000313" key="13">
    <source>
        <dbReference type="Proteomes" id="UP000605846"/>
    </source>
</evidence>
<comment type="subcellular location">
    <subcellularLocation>
        <location evidence="1">Endoplasmic reticulum membrane</location>
        <topology evidence="1">Multi-pass membrane protein</topology>
    </subcellularLocation>
</comment>
<dbReference type="InterPro" id="IPR012908">
    <property type="entry name" value="PGAP1-ab_dom-like"/>
</dbReference>
<feature type="transmembrane region" description="Helical" evidence="10">
    <location>
        <begin position="68"/>
        <end position="91"/>
    </location>
</feature>
<dbReference type="GO" id="GO:0015031">
    <property type="term" value="P:protein transport"/>
    <property type="evidence" value="ECO:0007669"/>
    <property type="project" value="UniProtKB-KW"/>
</dbReference>
<accession>A0A8H7BLM3</accession>
<dbReference type="GO" id="GO:0006888">
    <property type="term" value="P:endoplasmic reticulum to Golgi vesicle-mediated transport"/>
    <property type="evidence" value="ECO:0007669"/>
    <property type="project" value="TreeGrafter"/>
</dbReference>
<evidence type="ECO:0000256" key="5">
    <source>
        <dbReference type="ARBA" id="ARBA00022801"/>
    </source>
</evidence>
<keyword evidence="3 10" id="KW-0813">Transport</keyword>
<dbReference type="PANTHER" id="PTHR15495">
    <property type="entry name" value="NEGATIVE REGULATOR OF VESICLE FORMATION-RELATED"/>
    <property type="match status" value="1"/>
</dbReference>
<evidence type="ECO:0000256" key="7">
    <source>
        <dbReference type="ARBA" id="ARBA00022927"/>
    </source>
</evidence>
<protein>
    <recommendedName>
        <fullName evidence="10">GPI inositol-deacylase</fullName>
        <ecNumber evidence="10">3.1.-.-</ecNumber>
    </recommendedName>
</protein>
<feature type="domain" description="GPI inositol-deacylase PGAP1-like alpha/beta" evidence="11">
    <location>
        <begin position="139"/>
        <end position="386"/>
    </location>
</feature>
<evidence type="ECO:0000256" key="8">
    <source>
        <dbReference type="ARBA" id="ARBA00022989"/>
    </source>
</evidence>
<comment type="caution">
    <text evidence="12">The sequence shown here is derived from an EMBL/GenBank/DDBJ whole genome shotgun (WGS) entry which is preliminary data.</text>
</comment>
<feature type="transmembrane region" description="Helical" evidence="10">
    <location>
        <begin position="700"/>
        <end position="719"/>
    </location>
</feature>
<name>A0A8H7BLM3_9FUNG</name>
<evidence type="ECO:0000256" key="3">
    <source>
        <dbReference type="ARBA" id="ARBA00022448"/>
    </source>
</evidence>
<evidence type="ECO:0000313" key="12">
    <source>
        <dbReference type="EMBL" id="KAF7722214.1"/>
    </source>
</evidence>
<dbReference type="Gene3D" id="3.40.50.1820">
    <property type="entry name" value="alpha/beta hydrolase"/>
    <property type="match status" value="1"/>
</dbReference>
<evidence type="ECO:0000259" key="11">
    <source>
        <dbReference type="Pfam" id="PF07819"/>
    </source>
</evidence>
<evidence type="ECO:0000256" key="9">
    <source>
        <dbReference type="ARBA" id="ARBA00023136"/>
    </source>
</evidence>
<comment type="similarity">
    <text evidence="2 10">Belongs to the GPI inositol-deacylase family.</text>
</comment>
<dbReference type="EC" id="3.1.-.-" evidence="10"/>
<dbReference type="InterPro" id="IPR039529">
    <property type="entry name" value="PGAP1/BST1"/>
</dbReference>
<reference evidence="12" key="1">
    <citation type="submission" date="2020-01" db="EMBL/GenBank/DDBJ databases">
        <title>Genome Sequencing of Three Apophysomyces-Like Fungal Strains Confirms a Novel Fungal Genus in the Mucoromycota with divergent Burkholderia-like Endosymbiotic Bacteria.</title>
        <authorList>
            <person name="Stajich J.E."/>
            <person name="Macias A.M."/>
            <person name="Carter-House D."/>
            <person name="Lovett B."/>
            <person name="Kasson L.R."/>
            <person name="Berry K."/>
            <person name="Grigoriev I."/>
            <person name="Chang Y."/>
            <person name="Spatafora J."/>
            <person name="Kasson M.T."/>
        </authorList>
    </citation>
    <scope>NUCLEOTIDE SEQUENCE</scope>
    <source>
        <strain evidence="12">NRRL A-21654</strain>
    </source>
</reference>
<keyword evidence="5 10" id="KW-0378">Hydrolase</keyword>
<dbReference type="Proteomes" id="UP000605846">
    <property type="component" value="Unassembled WGS sequence"/>
</dbReference>
<evidence type="ECO:0000256" key="1">
    <source>
        <dbReference type="ARBA" id="ARBA00004477"/>
    </source>
</evidence>
<keyword evidence="7 10" id="KW-0653">Protein transport</keyword>
<evidence type="ECO:0000256" key="4">
    <source>
        <dbReference type="ARBA" id="ARBA00022692"/>
    </source>
</evidence>
<dbReference type="AlphaFoldDB" id="A0A8H7BLM3"/>
<evidence type="ECO:0000256" key="10">
    <source>
        <dbReference type="RuleBase" id="RU365011"/>
    </source>
</evidence>
<organism evidence="12 13">
    <name type="scientific">Apophysomyces ossiformis</name>
    <dbReference type="NCBI Taxonomy" id="679940"/>
    <lineage>
        <taxon>Eukaryota</taxon>
        <taxon>Fungi</taxon>
        <taxon>Fungi incertae sedis</taxon>
        <taxon>Mucoromycota</taxon>
        <taxon>Mucoromycotina</taxon>
        <taxon>Mucoromycetes</taxon>
        <taxon>Mucorales</taxon>
        <taxon>Mucorineae</taxon>
        <taxon>Mucoraceae</taxon>
        <taxon>Apophysomyces</taxon>
    </lineage>
</organism>
<dbReference type="SUPFAM" id="SSF53474">
    <property type="entry name" value="alpha/beta-Hydrolases"/>
    <property type="match status" value="1"/>
</dbReference>
<comment type="function">
    <text evidence="10">Involved in inositol deacylation of GPI-anchored proteins which plays important roles in the quality control and ER-associated degradation of GPI-anchored proteins.</text>
</comment>
<gene>
    <name evidence="12" type="primary">BST1_1</name>
    <name evidence="12" type="ORF">EC973_003534</name>
</gene>
<dbReference type="PANTHER" id="PTHR15495:SF7">
    <property type="entry name" value="GPI INOSITOL-DEACYLASE"/>
    <property type="match status" value="1"/>
</dbReference>
<keyword evidence="9 10" id="KW-0472">Membrane</keyword>
<proteinExistence type="inferred from homology"/>
<keyword evidence="8 10" id="KW-1133">Transmembrane helix</keyword>
<comment type="caution">
    <text evidence="10">Lacks conserved residue(s) required for the propagation of feature annotation.</text>
</comment>